<gene>
    <name evidence="2" type="ORF">RRG08_041469</name>
</gene>
<reference evidence="2" key="1">
    <citation type="journal article" date="2023" name="G3 (Bethesda)">
        <title>A reference genome for the long-term kleptoplast-retaining sea slug Elysia crispata morphotype clarki.</title>
        <authorList>
            <person name="Eastman K.E."/>
            <person name="Pendleton A.L."/>
            <person name="Shaikh M.A."/>
            <person name="Suttiyut T."/>
            <person name="Ogas R."/>
            <person name="Tomko P."/>
            <person name="Gavelis G."/>
            <person name="Widhalm J.R."/>
            <person name="Wisecaver J.H."/>
        </authorList>
    </citation>
    <scope>NUCLEOTIDE SEQUENCE</scope>
    <source>
        <strain evidence="2">ECLA1</strain>
    </source>
</reference>
<evidence type="ECO:0000313" key="3">
    <source>
        <dbReference type="Proteomes" id="UP001283361"/>
    </source>
</evidence>
<accession>A0AAE1CRG6</accession>
<name>A0AAE1CRG6_9GAST</name>
<feature type="region of interest" description="Disordered" evidence="1">
    <location>
        <begin position="26"/>
        <end position="52"/>
    </location>
</feature>
<dbReference type="EMBL" id="JAWDGP010007062">
    <property type="protein sequence ID" value="KAK3730688.1"/>
    <property type="molecule type" value="Genomic_DNA"/>
</dbReference>
<evidence type="ECO:0000256" key="1">
    <source>
        <dbReference type="SAM" id="MobiDB-lite"/>
    </source>
</evidence>
<proteinExistence type="predicted"/>
<sequence>MSGMVTGLVSTCGCGIVVRCATNKRHAPTCSSRPDHTARGGRPPEQGGQPGAALSLSFYSLASCEVASVTGQAPAAPGLRGVKCTGM</sequence>
<dbReference type="AlphaFoldDB" id="A0AAE1CRG6"/>
<protein>
    <submittedName>
        <fullName evidence="2">Uncharacterized protein</fullName>
    </submittedName>
</protein>
<keyword evidence="3" id="KW-1185">Reference proteome</keyword>
<evidence type="ECO:0000313" key="2">
    <source>
        <dbReference type="EMBL" id="KAK3730688.1"/>
    </source>
</evidence>
<comment type="caution">
    <text evidence="2">The sequence shown here is derived from an EMBL/GenBank/DDBJ whole genome shotgun (WGS) entry which is preliminary data.</text>
</comment>
<organism evidence="2 3">
    <name type="scientific">Elysia crispata</name>
    <name type="common">lettuce slug</name>
    <dbReference type="NCBI Taxonomy" id="231223"/>
    <lineage>
        <taxon>Eukaryota</taxon>
        <taxon>Metazoa</taxon>
        <taxon>Spiralia</taxon>
        <taxon>Lophotrochozoa</taxon>
        <taxon>Mollusca</taxon>
        <taxon>Gastropoda</taxon>
        <taxon>Heterobranchia</taxon>
        <taxon>Euthyneura</taxon>
        <taxon>Panpulmonata</taxon>
        <taxon>Sacoglossa</taxon>
        <taxon>Placobranchoidea</taxon>
        <taxon>Plakobranchidae</taxon>
        <taxon>Elysia</taxon>
    </lineage>
</organism>
<dbReference type="Proteomes" id="UP001283361">
    <property type="component" value="Unassembled WGS sequence"/>
</dbReference>
<feature type="compositionally biased region" description="Low complexity" evidence="1">
    <location>
        <begin position="40"/>
        <end position="52"/>
    </location>
</feature>